<comment type="caution">
    <text evidence="2">The sequence shown here is derived from an EMBL/GenBank/DDBJ whole genome shotgun (WGS) entry which is preliminary data.</text>
</comment>
<name>A0ABD3CFR2_9LAMI</name>
<gene>
    <name evidence="2" type="ORF">CASFOL_027175</name>
</gene>
<dbReference type="PANTHER" id="PTHR33257">
    <property type="entry name" value="OS05G0165500 PROTEIN"/>
    <property type="match status" value="1"/>
</dbReference>
<accession>A0ABD3CFR2</accession>
<feature type="compositionally biased region" description="Low complexity" evidence="1">
    <location>
        <begin position="220"/>
        <end position="229"/>
    </location>
</feature>
<reference evidence="3" key="1">
    <citation type="journal article" date="2024" name="IScience">
        <title>Strigolactones Initiate the Formation of Haustorium-like Structures in Castilleja.</title>
        <authorList>
            <person name="Buerger M."/>
            <person name="Peterson D."/>
            <person name="Chory J."/>
        </authorList>
    </citation>
    <scope>NUCLEOTIDE SEQUENCE [LARGE SCALE GENOMIC DNA]</scope>
</reference>
<evidence type="ECO:0000313" key="2">
    <source>
        <dbReference type="EMBL" id="KAL3628129.1"/>
    </source>
</evidence>
<dbReference type="AlphaFoldDB" id="A0ABD3CFR2"/>
<feature type="compositionally biased region" description="Pro residues" evidence="1">
    <location>
        <begin position="192"/>
        <end position="202"/>
    </location>
</feature>
<organism evidence="2 3">
    <name type="scientific">Castilleja foliolosa</name>
    <dbReference type="NCBI Taxonomy" id="1961234"/>
    <lineage>
        <taxon>Eukaryota</taxon>
        <taxon>Viridiplantae</taxon>
        <taxon>Streptophyta</taxon>
        <taxon>Embryophyta</taxon>
        <taxon>Tracheophyta</taxon>
        <taxon>Spermatophyta</taxon>
        <taxon>Magnoliopsida</taxon>
        <taxon>eudicotyledons</taxon>
        <taxon>Gunneridae</taxon>
        <taxon>Pentapetalae</taxon>
        <taxon>asterids</taxon>
        <taxon>lamiids</taxon>
        <taxon>Lamiales</taxon>
        <taxon>Orobanchaceae</taxon>
        <taxon>Pedicularideae</taxon>
        <taxon>Castillejinae</taxon>
        <taxon>Castilleja</taxon>
    </lineage>
</organism>
<dbReference type="Proteomes" id="UP001632038">
    <property type="component" value="Unassembled WGS sequence"/>
</dbReference>
<evidence type="ECO:0000256" key="1">
    <source>
        <dbReference type="SAM" id="MobiDB-lite"/>
    </source>
</evidence>
<keyword evidence="3" id="KW-1185">Reference proteome</keyword>
<dbReference type="PANTHER" id="PTHR33257:SF6">
    <property type="entry name" value="OXYSTEROL-BINDING 4B-LIKE PROTEIN"/>
    <property type="match status" value="1"/>
</dbReference>
<evidence type="ECO:0000313" key="3">
    <source>
        <dbReference type="Proteomes" id="UP001632038"/>
    </source>
</evidence>
<proteinExistence type="predicted"/>
<dbReference type="EMBL" id="JAVIJP010000036">
    <property type="protein sequence ID" value="KAL3628129.1"/>
    <property type="molecule type" value="Genomic_DNA"/>
</dbReference>
<sequence>MKNDHEEQNSSSVSVLKGDEFCISRILAREASKGQSSRIFYRSAEGVPFKWETGPGTPKNPQEADHIFPLSPSPLMQSIGLPLPNVDDHDHKTKKPRLKVAIITRLRKMAKKNYISDIRKKMEILGGSWRSKQQKGSVKGSSFSSNSSFSAFSSNDCVVQYSGPLDNEHTKVVIPFWWEIQPGIPKNLPENKPLPPLSPPPAVHSLDLPLPRQHDGGQTSKDYSSLSSVDSKSRGTWEVVKTGGRVYGSYLGCNPWSIRDAFVARRKHKSFIS</sequence>
<protein>
    <submittedName>
        <fullName evidence="2">Uncharacterized protein</fullName>
    </submittedName>
</protein>
<feature type="region of interest" description="Disordered" evidence="1">
    <location>
        <begin position="189"/>
        <end position="229"/>
    </location>
</feature>